<evidence type="ECO:0000313" key="2">
    <source>
        <dbReference type="Proteomes" id="UP000790377"/>
    </source>
</evidence>
<gene>
    <name evidence="1" type="ORF">BJ138DRAFT_1106467</name>
</gene>
<organism evidence="1 2">
    <name type="scientific">Hygrophoropsis aurantiaca</name>
    <dbReference type="NCBI Taxonomy" id="72124"/>
    <lineage>
        <taxon>Eukaryota</taxon>
        <taxon>Fungi</taxon>
        <taxon>Dikarya</taxon>
        <taxon>Basidiomycota</taxon>
        <taxon>Agaricomycotina</taxon>
        <taxon>Agaricomycetes</taxon>
        <taxon>Agaricomycetidae</taxon>
        <taxon>Boletales</taxon>
        <taxon>Coniophorineae</taxon>
        <taxon>Hygrophoropsidaceae</taxon>
        <taxon>Hygrophoropsis</taxon>
    </lineage>
</organism>
<accession>A0ACB7ZVQ0</accession>
<name>A0ACB7ZVQ0_9AGAM</name>
<evidence type="ECO:0000313" key="1">
    <source>
        <dbReference type="EMBL" id="KAH7904853.1"/>
    </source>
</evidence>
<comment type="caution">
    <text evidence="1">The sequence shown here is derived from an EMBL/GenBank/DDBJ whole genome shotgun (WGS) entry which is preliminary data.</text>
</comment>
<sequence>MQISKVFRVRNLWHSFAVSKSKRKRVTVRDLPIEFAHISALSNNWTCQPIPGSGDLYHRSPRFDYHESRPVKPLTLHQSPNSLVLRFEVSNRARKTSRDYRSVSSKGRGDRDVNKNLNINGGRSTRSQIPTRITSASSNCDFYYLLKITVAKHLTSRKGARIYKRRSKSAGQSKVDRTRQSFFTYGTYLIRTGFMINYRTISKQNERGQIDEMSKSLADRYPG</sequence>
<protein>
    <submittedName>
        <fullName evidence="1">Uncharacterized protein</fullName>
    </submittedName>
</protein>
<dbReference type="EMBL" id="MU268342">
    <property type="protein sequence ID" value="KAH7904853.1"/>
    <property type="molecule type" value="Genomic_DNA"/>
</dbReference>
<keyword evidence="2" id="KW-1185">Reference proteome</keyword>
<reference evidence="1" key="1">
    <citation type="journal article" date="2021" name="New Phytol.">
        <title>Evolutionary innovations through gain and loss of genes in the ectomycorrhizal Boletales.</title>
        <authorList>
            <person name="Wu G."/>
            <person name="Miyauchi S."/>
            <person name="Morin E."/>
            <person name="Kuo A."/>
            <person name="Drula E."/>
            <person name="Varga T."/>
            <person name="Kohler A."/>
            <person name="Feng B."/>
            <person name="Cao Y."/>
            <person name="Lipzen A."/>
            <person name="Daum C."/>
            <person name="Hundley H."/>
            <person name="Pangilinan J."/>
            <person name="Johnson J."/>
            <person name="Barry K."/>
            <person name="LaButti K."/>
            <person name="Ng V."/>
            <person name="Ahrendt S."/>
            <person name="Min B."/>
            <person name="Choi I.G."/>
            <person name="Park H."/>
            <person name="Plett J.M."/>
            <person name="Magnuson J."/>
            <person name="Spatafora J.W."/>
            <person name="Nagy L.G."/>
            <person name="Henrissat B."/>
            <person name="Grigoriev I.V."/>
            <person name="Yang Z.L."/>
            <person name="Xu J."/>
            <person name="Martin F.M."/>
        </authorList>
    </citation>
    <scope>NUCLEOTIDE SEQUENCE</scope>
    <source>
        <strain evidence="1">ATCC 28755</strain>
    </source>
</reference>
<dbReference type="Proteomes" id="UP000790377">
    <property type="component" value="Unassembled WGS sequence"/>
</dbReference>
<proteinExistence type="predicted"/>